<feature type="region of interest" description="Disordered" evidence="2">
    <location>
        <begin position="1"/>
        <end position="116"/>
    </location>
</feature>
<name>G0USC9_TRYCI</name>
<feature type="region of interest" description="Disordered" evidence="2">
    <location>
        <begin position="536"/>
        <end position="562"/>
    </location>
</feature>
<proteinExistence type="predicted"/>
<keyword evidence="1" id="KW-0175">Coiled coil</keyword>
<feature type="region of interest" description="Disordered" evidence="2">
    <location>
        <begin position="359"/>
        <end position="398"/>
    </location>
</feature>
<sequence length="562" mass="64384">MATAATKEFDAQDLVKHEDSDKIPREVEAVDVDTIAAPPVEKQLPHQPVLPAHDVSDGFLGPREDERYVGQLSTSPLSRRSHLSPLSTQRSKRLGAGSSKNQATHGSRHPSWDGGNWLLGTESRMVGLGTTGLFEGKKQEENLPEGASAIINGQLVVAPPSCIRRLREYAAWRDRHRDFIAEFRAQDPLQRVNSHRRQQRRHEKKLKQQEEEYAAAVSRIRHRGKAVSKEPQPADAERQQWIKAQREILQAGREGVMIDNLKRGTALRETIAKELGVVKQVKLQKRADAQSAARQERDQQDVRREELQSLVLERSKIVKSDKEAWREYIKEVKIEEMKNRQQYLDQMRYRVMAKNAPTDYVGSSYPTLSSRTPNSAQRSNAERLTSDSSQVHPFQRPSLREAEARRQWLAELQQQRLEGARAAAEMIRSERSTSRRDEALRWNCDRAEVIRGERGALQERRQRQIKEQGIAHDVRREEHLLEKKQKDDAIQRMLEEKRENAASLRQAIVEEEARHHMHEEEVLDRMRERAAGVRHTFRKGTAGTSRGGTAQSQSSRTVEVPA</sequence>
<dbReference type="EMBL" id="HE575321">
    <property type="protein sequence ID" value="CCC92292.1"/>
    <property type="molecule type" value="Genomic_DNA"/>
</dbReference>
<feature type="compositionally biased region" description="Low complexity" evidence="2">
    <location>
        <begin position="72"/>
        <end position="88"/>
    </location>
</feature>
<dbReference type="AlphaFoldDB" id="G0USC9"/>
<accession>G0USC9</accession>
<feature type="compositionally biased region" description="Polar residues" evidence="2">
    <location>
        <begin position="364"/>
        <end position="379"/>
    </location>
</feature>
<evidence type="ECO:0000256" key="1">
    <source>
        <dbReference type="SAM" id="Coils"/>
    </source>
</evidence>
<gene>
    <name evidence="3" type="ORF">TCIL3000_8_5140</name>
</gene>
<feature type="compositionally biased region" description="Basic and acidic residues" evidence="2">
    <location>
        <begin position="7"/>
        <end position="28"/>
    </location>
</feature>
<evidence type="ECO:0000313" key="3">
    <source>
        <dbReference type="EMBL" id="CCC92292.1"/>
    </source>
</evidence>
<dbReference type="VEuPathDB" id="TriTrypDB:TcIL3000_8_5140"/>
<feature type="coiled-coil region" evidence="1">
    <location>
        <begin position="192"/>
        <end position="219"/>
    </location>
</feature>
<reference evidence="3" key="1">
    <citation type="journal article" date="2012" name="Proc. Natl. Acad. Sci. U.S.A.">
        <title>Antigenic diversity is generated by distinct evolutionary mechanisms in African trypanosome species.</title>
        <authorList>
            <person name="Jackson A.P."/>
            <person name="Berry A."/>
            <person name="Aslett M."/>
            <person name="Allison H.C."/>
            <person name="Burton P."/>
            <person name="Vavrova-Anderson J."/>
            <person name="Brown R."/>
            <person name="Browne H."/>
            <person name="Corton N."/>
            <person name="Hauser H."/>
            <person name="Gamble J."/>
            <person name="Gilderthorp R."/>
            <person name="Marcello L."/>
            <person name="McQuillan J."/>
            <person name="Otto T.D."/>
            <person name="Quail M.A."/>
            <person name="Sanders M.J."/>
            <person name="van Tonder A."/>
            <person name="Ginger M.L."/>
            <person name="Field M.C."/>
            <person name="Barry J.D."/>
            <person name="Hertz-Fowler C."/>
            <person name="Berriman M."/>
        </authorList>
    </citation>
    <scope>NUCLEOTIDE SEQUENCE</scope>
    <source>
        <strain evidence="3">IL3000</strain>
    </source>
</reference>
<feature type="coiled-coil region" evidence="1">
    <location>
        <begin position="494"/>
        <end position="521"/>
    </location>
</feature>
<protein>
    <submittedName>
        <fullName evidence="3">Uncharacterized protein</fullName>
    </submittedName>
</protein>
<feature type="compositionally biased region" description="Polar residues" evidence="2">
    <location>
        <begin position="542"/>
        <end position="562"/>
    </location>
</feature>
<evidence type="ECO:0000256" key="2">
    <source>
        <dbReference type="SAM" id="MobiDB-lite"/>
    </source>
</evidence>
<organism evidence="3">
    <name type="scientific">Trypanosoma congolense (strain IL3000)</name>
    <dbReference type="NCBI Taxonomy" id="1068625"/>
    <lineage>
        <taxon>Eukaryota</taxon>
        <taxon>Discoba</taxon>
        <taxon>Euglenozoa</taxon>
        <taxon>Kinetoplastea</taxon>
        <taxon>Metakinetoplastina</taxon>
        <taxon>Trypanosomatida</taxon>
        <taxon>Trypanosomatidae</taxon>
        <taxon>Trypanosoma</taxon>
        <taxon>Nannomonas</taxon>
    </lineage>
</organism>